<keyword evidence="1" id="KW-0732">Signal</keyword>
<evidence type="ECO:0000313" key="2">
    <source>
        <dbReference type="EMBL" id="NER14838.1"/>
    </source>
</evidence>
<organism evidence="2 3">
    <name type="scientific">Leptobacterium flavescens</name>
    <dbReference type="NCBI Taxonomy" id="472055"/>
    <lineage>
        <taxon>Bacteria</taxon>
        <taxon>Pseudomonadati</taxon>
        <taxon>Bacteroidota</taxon>
        <taxon>Flavobacteriia</taxon>
        <taxon>Flavobacteriales</taxon>
        <taxon>Flavobacteriaceae</taxon>
        <taxon>Leptobacterium</taxon>
    </lineage>
</organism>
<protein>
    <submittedName>
        <fullName evidence="2">Uncharacterized protein</fullName>
    </submittedName>
</protein>
<name>A0A6P0US74_9FLAO</name>
<gene>
    <name evidence="2" type="ORF">GWK08_15385</name>
</gene>
<feature type="chain" id="PRO_5026941963" evidence="1">
    <location>
        <begin position="29"/>
        <end position="142"/>
    </location>
</feature>
<dbReference type="AlphaFoldDB" id="A0A6P0US74"/>
<dbReference type="Proteomes" id="UP000468581">
    <property type="component" value="Unassembled WGS sequence"/>
</dbReference>
<accession>A0A6P0US74</accession>
<evidence type="ECO:0000313" key="3">
    <source>
        <dbReference type="Proteomes" id="UP000468581"/>
    </source>
</evidence>
<feature type="signal peptide" evidence="1">
    <location>
        <begin position="1"/>
        <end position="28"/>
    </location>
</feature>
<evidence type="ECO:0000256" key="1">
    <source>
        <dbReference type="SAM" id="SignalP"/>
    </source>
</evidence>
<keyword evidence="3" id="KW-1185">Reference proteome</keyword>
<dbReference type="RefSeq" id="WP_163608117.1">
    <property type="nucleotide sequence ID" value="NZ_JAABOO010000003.1"/>
</dbReference>
<reference evidence="2 3" key="1">
    <citation type="submission" date="2020-01" db="EMBL/GenBank/DDBJ databases">
        <title>Leptobacterium flavescens.</title>
        <authorList>
            <person name="Wang G."/>
        </authorList>
    </citation>
    <scope>NUCLEOTIDE SEQUENCE [LARGE SCALE GENOMIC DNA]</scope>
    <source>
        <strain evidence="2 3">KCTC 22160</strain>
    </source>
</reference>
<dbReference type="EMBL" id="JAABOO010000003">
    <property type="protein sequence ID" value="NER14838.1"/>
    <property type="molecule type" value="Genomic_DNA"/>
</dbReference>
<comment type="caution">
    <text evidence="2">The sequence shown here is derived from an EMBL/GenBank/DDBJ whole genome shotgun (WGS) entry which is preliminary data.</text>
</comment>
<proteinExistence type="predicted"/>
<sequence length="142" mass="15741">MKKMSSSVTKTLGAFLLLFIFYVDNTVAQTQTNVNAYADENPFPEITATWVNEEDSKSKWVFTSSGEIHQYYENQLVSTSNYSISHVCGESTSPELYFLKITASGGSEQCYEINGVNANNSGKLSITLTANGETALFDKEQY</sequence>